<dbReference type="SUPFAM" id="SSF51126">
    <property type="entry name" value="Pectin lyase-like"/>
    <property type="match status" value="1"/>
</dbReference>
<comment type="caution">
    <text evidence="3">The sequence shown here is derived from an EMBL/GenBank/DDBJ whole genome shotgun (WGS) entry which is preliminary data.</text>
</comment>
<evidence type="ECO:0000259" key="2">
    <source>
        <dbReference type="PROSITE" id="PS50927"/>
    </source>
</evidence>
<dbReference type="GeneID" id="87818181"/>
<sequence length="507" mass="52312">MKPIPLLLALTAQRTTAACLSSATSTTINTLLTTGGPNTLISLCPDTIVPLTSPIIFTAPGQEISTAGYPTDSTRATLLIQPGTDTTSAIRGNWQDYVRVRNLQIDGNRPKAGALGGDALLEMGGGTTGQWVEGNVIRDTRSWSCFHLIASGQEGNLCRNATVKGNTVGPCGEEGVGVEGGLWADGLSVECTESVVVDNEITGATDGGIVIFGSPGSSFLRNTITSSSTQRGFGGINMVDPNYNGNYSGVVVSDNTIIGVDSGFIELGIAMGSQVWSNPHPLNNFGPTTVSNNVFKGNIGFSIVINGWEGGLTVQNNDISAVSPPSDFADPSTCGSIQKSAFLASHPLLIYPPGAGSPLTIQPEFTTLSANASNFLCLTHPLPTSQSFTAGSLSVSAATSTVVDLKGLHVQLQGDGNLVGLDTTGTNQGGSEVKWASGRYSDGCGTDGSGCVLAFDEAGELKLTDGTGKTVWGSGTKGKEVVFLGEEPWVVVKEADGQQLWTVGELA</sequence>
<dbReference type="AlphaFoldDB" id="A0AAN6UYJ3"/>
<protein>
    <recommendedName>
        <fullName evidence="2">Bulb-type lectin domain-containing protein</fullName>
    </recommendedName>
</protein>
<dbReference type="Pfam" id="PF13229">
    <property type="entry name" value="Beta_helix"/>
    <property type="match status" value="1"/>
</dbReference>
<dbReference type="InterPro" id="IPR036426">
    <property type="entry name" value="Bulb-type_lectin_dom_sf"/>
</dbReference>
<dbReference type="Gene3D" id="2.90.10.10">
    <property type="entry name" value="Bulb-type lectin domain"/>
    <property type="match status" value="1"/>
</dbReference>
<dbReference type="RefSeq" id="XP_062634923.1">
    <property type="nucleotide sequence ID" value="XM_062781568.1"/>
</dbReference>
<dbReference type="InterPro" id="IPR006626">
    <property type="entry name" value="PbH1"/>
</dbReference>
<dbReference type="InterPro" id="IPR001480">
    <property type="entry name" value="Bulb-type_lectin_dom"/>
</dbReference>
<feature type="chain" id="PRO_5042973753" description="Bulb-type lectin domain-containing protein" evidence="1">
    <location>
        <begin position="18"/>
        <end position="507"/>
    </location>
</feature>
<feature type="domain" description="Bulb-type lectin" evidence="2">
    <location>
        <begin position="386"/>
        <end position="507"/>
    </location>
</feature>
<dbReference type="Proteomes" id="UP001302676">
    <property type="component" value="Unassembled WGS sequence"/>
</dbReference>
<dbReference type="EMBL" id="MU853610">
    <property type="protein sequence ID" value="KAK4141552.1"/>
    <property type="molecule type" value="Genomic_DNA"/>
</dbReference>
<reference evidence="3" key="1">
    <citation type="journal article" date="2023" name="Mol. Phylogenet. Evol.">
        <title>Genome-scale phylogeny and comparative genomics of the fungal order Sordariales.</title>
        <authorList>
            <person name="Hensen N."/>
            <person name="Bonometti L."/>
            <person name="Westerberg I."/>
            <person name="Brannstrom I.O."/>
            <person name="Guillou S."/>
            <person name="Cros-Aarteil S."/>
            <person name="Calhoun S."/>
            <person name="Haridas S."/>
            <person name="Kuo A."/>
            <person name="Mondo S."/>
            <person name="Pangilinan J."/>
            <person name="Riley R."/>
            <person name="LaButti K."/>
            <person name="Andreopoulos B."/>
            <person name="Lipzen A."/>
            <person name="Chen C."/>
            <person name="Yan M."/>
            <person name="Daum C."/>
            <person name="Ng V."/>
            <person name="Clum A."/>
            <person name="Steindorff A."/>
            <person name="Ohm R.A."/>
            <person name="Martin F."/>
            <person name="Silar P."/>
            <person name="Natvig D.O."/>
            <person name="Lalanne C."/>
            <person name="Gautier V."/>
            <person name="Ament-Velasquez S.L."/>
            <person name="Kruys A."/>
            <person name="Hutchinson M.I."/>
            <person name="Powell A.J."/>
            <person name="Barry K."/>
            <person name="Miller A.N."/>
            <person name="Grigoriev I.V."/>
            <person name="Debuchy R."/>
            <person name="Gladieux P."/>
            <person name="Hiltunen Thoren M."/>
            <person name="Johannesson H."/>
        </authorList>
    </citation>
    <scope>NUCLEOTIDE SEQUENCE</scope>
    <source>
        <strain evidence="3">CBS 141.50</strain>
    </source>
</reference>
<keyword evidence="1" id="KW-0732">Signal</keyword>
<keyword evidence="4" id="KW-1185">Reference proteome</keyword>
<feature type="signal peptide" evidence="1">
    <location>
        <begin position="1"/>
        <end position="17"/>
    </location>
</feature>
<gene>
    <name evidence="3" type="ORF">C8A04DRAFT_30922</name>
</gene>
<evidence type="ECO:0000313" key="4">
    <source>
        <dbReference type="Proteomes" id="UP001302676"/>
    </source>
</evidence>
<dbReference type="InterPro" id="IPR012334">
    <property type="entry name" value="Pectin_lyas_fold"/>
</dbReference>
<reference evidence="3" key="2">
    <citation type="submission" date="2023-05" db="EMBL/GenBank/DDBJ databases">
        <authorList>
            <consortium name="Lawrence Berkeley National Laboratory"/>
            <person name="Steindorff A."/>
            <person name="Hensen N."/>
            <person name="Bonometti L."/>
            <person name="Westerberg I."/>
            <person name="Brannstrom I.O."/>
            <person name="Guillou S."/>
            <person name="Cros-Aarteil S."/>
            <person name="Calhoun S."/>
            <person name="Haridas S."/>
            <person name="Kuo A."/>
            <person name="Mondo S."/>
            <person name="Pangilinan J."/>
            <person name="Riley R."/>
            <person name="Labutti K."/>
            <person name="Andreopoulos B."/>
            <person name="Lipzen A."/>
            <person name="Chen C."/>
            <person name="Yanf M."/>
            <person name="Daum C."/>
            <person name="Ng V."/>
            <person name="Clum A."/>
            <person name="Ohm R."/>
            <person name="Martin F."/>
            <person name="Silar P."/>
            <person name="Natvig D."/>
            <person name="Lalanne C."/>
            <person name="Gautier V."/>
            <person name="Ament-Velasquez S.L."/>
            <person name="Kruys A."/>
            <person name="Hutchinson M.I."/>
            <person name="Powell A.J."/>
            <person name="Barry K."/>
            <person name="Miller A.N."/>
            <person name="Grigoriev I.V."/>
            <person name="Debuchy R."/>
            <person name="Gladieux P."/>
            <person name="Thoren M.H."/>
            <person name="Johannesson H."/>
        </authorList>
    </citation>
    <scope>NUCLEOTIDE SEQUENCE</scope>
    <source>
        <strain evidence="3">CBS 141.50</strain>
    </source>
</reference>
<evidence type="ECO:0000313" key="3">
    <source>
        <dbReference type="EMBL" id="KAK4141552.1"/>
    </source>
</evidence>
<dbReference type="InterPro" id="IPR039448">
    <property type="entry name" value="Beta_helix"/>
</dbReference>
<organism evidence="3 4">
    <name type="scientific">Dichotomopilus funicola</name>
    <dbReference type="NCBI Taxonomy" id="1934379"/>
    <lineage>
        <taxon>Eukaryota</taxon>
        <taxon>Fungi</taxon>
        <taxon>Dikarya</taxon>
        <taxon>Ascomycota</taxon>
        <taxon>Pezizomycotina</taxon>
        <taxon>Sordariomycetes</taxon>
        <taxon>Sordariomycetidae</taxon>
        <taxon>Sordariales</taxon>
        <taxon>Chaetomiaceae</taxon>
        <taxon>Dichotomopilus</taxon>
    </lineage>
</organism>
<accession>A0AAN6UYJ3</accession>
<proteinExistence type="predicted"/>
<name>A0AAN6UYJ3_9PEZI</name>
<dbReference type="SMART" id="SM00710">
    <property type="entry name" value="PbH1"/>
    <property type="match status" value="5"/>
</dbReference>
<evidence type="ECO:0000256" key="1">
    <source>
        <dbReference type="SAM" id="SignalP"/>
    </source>
</evidence>
<dbReference type="SUPFAM" id="SSF51110">
    <property type="entry name" value="alpha-D-mannose-specific plant lectins"/>
    <property type="match status" value="1"/>
</dbReference>
<dbReference type="PROSITE" id="PS50927">
    <property type="entry name" value="BULB_LECTIN"/>
    <property type="match status" value="1"/>
</dbReference>
<dbReference type="Gene3D" id="2.160.20.10">
    <property type="entry name" value="Single-stranded right-handed beta-helix, Pectin lyase-like"/>
    <property type="match status" value="1"/>
</dbReference>
<dbReference type="InterPro" id="IPR011050">
    <property type="entry name" value="Pectin_lyase_fold/virulence"/>
</dbReference>